<accession>A0ABY9JJP1</accession>
<gene>
    <name evidence="2" type="ORF">P8A20_25485</name>
</gene>
<evidence type="ECO:0008006" key="4">
    <source>
        <dbReference type="Google" id="ProtNLM"/>
    </source>
</evidence>
<proteinExistence type="predicted"/>
<dbReference type="RefSeq" id="WP_306104304.1">
    <property type="nucleotide sequence ID" value="NZ_CP120983.1"/>
</dbReference>
<feature type="chain" id="PRO_5046173502" description="DUF3558 domain-containing protein" evidence="1">
    <location>
        <begin position="21"/>
        <end position="197"/>
    </location>
</feature>
<reference evidence="2 3" key="1">
    <citation type="submission" date="2023-03" db="EMBL/GenBank/DDBJ databases">
        <title>Isolation and description of six Streptomyces strains from soil environments, able to metabolize different microbial glucans.</title>
        <authorList>
            <person name="Widen T."/>
            <person name="Larsbrink J."/>
        </authorList>
    </citation>
    <scope>NUCLEOTIDE SEQUENCE [LARGE SCALE GENOMIC DNA]</scope>
    <source>
        <strain evidence="2 3">Alt3</strain>
    </source>
</reference>
<sequence>MNKKYLVLPAVLVLAAAVVAAVQLWPTELKRLREQNLCLGMLTEQTAGLLQDGKGGEVLADEFVPNSSGSTAKPADPVFSTICSVNRRNTDDKNSKRLQYTLDVSSTDTPDDRPEGATAVGNGLTGWVGPRQSEVQLPDGCQKEMRRPDARYVTVTLKISPVAITGRDWDYPSLMKDSRTVILEAVENLTTQYDCAA</sequence>
<dbReference type="EMBL" id="CP120983">
    <property type="protein sequence ID" value="WLQ66718.1"/>
    <property type="molecule type" value="Genomic_DNA"/>
</dbReference>
<name>A0ABY9JJP1_9ACTN</name>
<keyword evidence="1" id="KW-0732">Signal</keyword>
<evidence type="ECO:0000313" key="2">
    <source>
        <dbReference type="EMBL" id="WLQ66718.1"/>
    </source>
</evidence>
<protein>
    <recommendedName>
        <fullName evidence="4">DUF3558 domain-containing protein</fullName>
    </recommendedName>
</protein>
<keyword evidence="3" id="KW-1185">Reference proteome</keyword>
<dbReference type="Proteomes" id="UP001224433">
    <property type="component" value="Chromosome"/>
</dbReference>
<evidence type="ECO:0000256" key="1">
    <source>
        <dbReference type="SAM" id="SignalP"/>
    </source>
</evidence>
<evidence type="ECO:0000313" key="3">
    <source>
        <dbReference type="Proteomes" id="UP001224433"/>
    </source>
</evidence>
<organism evidence="2 3">
    <name type="scientific">Streptomyces glycanivorans</name>
    <dbReference type="NCBI Taxonomy" id="3033808"/>
    <lineage>
        <taxon>Bacteria</taxon>
        <taxon>Bacillati</taxon>
        <taxon>Actinomycetota</taxon>
        <taxon>Actinomycetes</taxon>
        <taxon>Kitasatosporales</taxon>
        <taxon>Streptomycetaceae</taxon>
        <taxon>Streptomyces</taxon>
    </lineage>
</organism>
<feature type="signal peptide" evidence="1">
    <location>
        <begin position="1"/>
        <end position="20"/>
    </location>
</feature>